<dbReference type="InterPro" id="IPR050340">
    <property type="entry name" value="Cytosolic_Fe-S_CAF"/>
</dbReference>
<dbReference type="PROSITE" id="PS00198">
    <property type="entry name" value="4FE4S_FER_1"/>
    <property type="match status" value="1"/>
</dbReference>
<keyword evidence="5" id="KW-0560">Oxidoreductase</keyword>
<dbReference type="Pfam" id="PF10588">
    <property type="entry name" value="NADH-G_4Fe-4S_3"/>
    <property type="match status" value="1"/>
</dbReference>
<dbReference type="Gene3D" id="3.10.20.740">
    <property type="match status" value="1"/>
</dbReference>
<dbReference type="InterPro" id="IPR036010">
    <property type="entry name" value="2Fe-2S_ferredoxin-like_sf"/>
</dbReference>
<accession>A0A9D9H240</accession>
<dbReference type="Gene3D" id="3.30.70.20">
    <property type="match status" value="1"/>
</dbReference>
<dbReference type="FunFam" id="3.30.70.20:FF:000035">
    <property type="entry name" value="Iron hydrogenase 1"/>
    <property type="match status" value="1"/>
</dbReference>
<dbReference type="SUPFAM" id="SSF54292">
    <property type="entry name" value="2Fe-2S ferredoxin-like"/>
    <property type="match status" value="1"/>
</dbReference>
<dbReference type="SUPFAM" id="SSF54862">
    <property type="entry name" value="4Fe-4S ferredoxins"/>
    <property type="match status" value="1"/>
</dbReference>
<dbReference type="Pfam" id="PF13510">
    <property type="entry name" value="Fer2_4"/>
    <property type="match status" value="1"/>
</dbReference>
<dbReference type="AlphaFoldDB" id="A0A9D9H240"/>
<dbReference type="InterPro" id="IPR013352">
    <property type="entry name" value="Fe_hydrogenase_subset"/>
</dbReference>
<dbReference type="PANTHER" id="PTHR11615">
    <property type="entry name" value="NITRATE, FORMATE, IRON DEHYDROGENASE"/>
    <property type="match status" value="1"/>
</dbReference>
<dbReference type="InterPro" id="IPR003149">
    <property type="entry name" value="Fe_hydrogenase_ssu"/>
</dbReference>
<dbReference type="PROSITE" id="PS51085">
    <property type="entry name" value="2FE2S_FER_2"/>
    <property type="match status" value="1"/>
</dbReference>
<keyword evidence="7" id="KW-0411">Iron-sulfur</keyword>
<gene>
    <name evidence="11" type="ORF">IAB08_04345</name>
</gene>
<dbReference type="InterPro" id="IPR004108">
    <property type="entry name" value="Fe_hydrogenase_lsu_C"/>
</dbReference>
<dbReference type="GO" id="GO:0051537">
    <property type="term" value="F:2 iron, 2 sulfur cluster binding"/>
    <property type="evidence" value="ECO:0007669"/>
    <property type="project" value="UniProtKB-KW"/>
</dbReference>
<evidence type="ECO:0000256" key="2">
    <source>
        <dbReference type="ARBA" id="ARBA00022714"/>
    </source>
</evidence>
<dbReference type="Gene3D" id="3.40.50.1780">
    <property type="match status" value="1"/>
</dbReference>
<keyword evidence="1" id="KW-0004">4Fe-4S</keyword>
<dbReference type="PROSITE" id="PS51379">
    <property type="entry name" value="4FE4S_FER_2"/>
    <property type="match status" value="2"/>
</dbReference>
<dbReference type="EMBL" id="JADIMZ010000063">
    <property type="protein sequence ID" value="MBO8432502.1"/>
    <property type="molecule type" value="Genomic_DNA"/>
</dbReference>
<feature type="domain" description="4Fe-4S ferredoxin-type" evidence="9">
    <location>
        <begin position="146"/>
        <end position="176"/>
    </location>
</feature>
<dbReference type="GO" id="GO:0008901">
    <property type="term" value="F:ferredoxin hydrogenase activity"/>
    <property type="evidence" value="ECO:0007669"/>
    <property type="project" value="InterPro"/>
</dbReference>
<dbReference type="SMART" id="SM00929">
    <property type="entry name" value="NADH-G_4Fe-4S_3"/>
    <property type="match status" value="1"/>
</dbReference>
<dbReference type="GO" id="GO:0005506">
    <property type="term" value="F:iron ion binding"/>
    <property type="evidence" value="ECO:0007669"/>
    <property type="project" value="InterPro"/>
</dbReference>
<dbReference type="CDD" id="cd00207">
    <property type="entry name" value="fer2"/>
    <property type="match status" value="1"/>
</dbReference>
<protein>
    <submittedName>
        <fullName evidence="11">Iron hydrogenase small subunit</fullName>
    </submittedName>
</protein>
<evidence type="ECO:0000313" key="12">
    <source>
        <dbReference type="Proteomes" id="UP000823612"/>
    </source>
</evidence>
<evidence type="ECO:0000313" key="11">
    <source>
        <dbReference type="EMBL" id="MBO8432502.1"/>
    </source>
</evidence>
<proteinExistence type="predicted"/>
<feature type="domain" description="4Fe-4S ferredoxin-type" evidence="9">
    <location>
        <begin position="189"/>
        <end position="218"/>
    </location>
</feature>
<name>A0A9D9H240_9BACT</name>
<evidence type="ECO:0000256" key="4">
    <source>
        <dbReference type="ARBA" id="ARBA00022737"/>
    </source>
</evidence>
<dbReference type="Pfam" id="PF02906">
    <property type="entry name" value="Fe_hyd_lg_C"/>
    <property type="match status" value="1"/>
</dbReference>
<evidence type="ECO:0000256" key="5">
    <source>
        <dbReference type="ARBA" id="ARBA00023002"/>
    </source>
</evidence>
<dbReference type="InterPro" id="IPR036991">
    <property type="entry name" value="Fe_hydrogenase_ssu_sf"/>
</dbReference>
<sequence>MEKKEITLQIDRHTVSVPEGTMILEAARKVGINIPTLCHINLEGTCIKSSPASCRICVVEVEGRKNLAPACATRCTEGMVVKTSTLRVMNARKVIAELILSDHPNDCLTCPKSGNCELQALALRFNVREMPYAGGELSLRKKEVTASIVRNMDKCIFCRRCESVCNEVQTVGALGAVRRGFNTTIAPAFDKKLSESECTYCGQCVAVCPVGALTERDHTNRLLEDLEDPDKVVLVQTAPAVRVALGEAFGMEPGTIVTGKMVTALRELGFNYVFDTDFAADLTIMEEGAEVLDRLSRFLEGDKTVALPILTSCCPAWVNFFEHYFPDMLNIPSTARSPQQMFGSIAKSYWAEKMGIPREKLVVVSIMPCLAKKYECDREEFKVDGNPDVDYSISTRELATLIKRANIDFEGLPDSEFDMPLGASTGAGVIFGASGGVMEAALRSVYEIYTGKTLEKVDFETVRGMDGFRKATVDLNGFELKVGIAHGLGNARKLLEEIRRHECEYHVIEIMACPGGCIGGGGQPLHHGRAEVLKARAEAIYREDEGKPIRKSHENPYIQQLYEECLGKPLSERAHHLLHTHYFNKSN</sequence>
<dbReference type="Pfam" id="PF02256">
    <property type="entry name" value="Fe_hyd_SSU"/>
    <property type="match status" value="1"/>
</dbReference>
<dbReference type="InterPro" id="IPR001041">
    <property type="entry name" value="2Fe-2S_ferredoxin-type"/>
</dbReference>
<feature type="domain" description="2Fe-2S ferredoxin-type" evidence="8">
    <location>
        <begin position="4"/>
        <end position="87"/>
    </location>
</feature>
<dbReference type="FunFam" id="3.10.20.740:FF:000005">
    <property type="entry name" value="NADH:ubiquinone oxidoreductase subunit"/>
    <property type="match status" value="1"/>
</dbReference>
<evidence type="ECO:0000256" key="3">
    <source>
        <dbReference type="ARBA" id="ARBA00022723"/>
    </source>
</evidence>
<dbReference type="SUPFAM" id="SSF53920">
    <property type="entry name" value="Fe-only hydrogenase"/>
    <property type="match status" value="1"/>
</dbReference>
<dbReference type="GO" id="GO:0051539">
    <property type="term" value="F:4 iron, 4 sulfur cluster binding"/>
    <property type="evidence" value="ECO:0007669"/>
    <property type="project" value="UniProtKB-KW"/>
</dbReference>
<feature type="domain" description="4Fe-4S His(Cys)3-ligated-type" evidence="10">
    <location>
        <begin position="87"/>
        <end position="126"/>
    </location>
</feature>
<evidence type="ECO:0000256" key="7">
    <source>
        <dbReference type="ARBA" id="ARBA00023014"/>
    </source>
</evidence>
<evidence type="ECO:0000259" key="8">
    <source>
        <dbReference type="PROSITE" id="PS51085"/>
    </source>
</evidence>
<reference evidence="11" key="2">
    <citation type="journal article" date="2021" name="PeerJ">
        <title>Extensive microbial diversity within the chicken gut microbiome revealed by metagenomics and culture.</title>
        <authorList>
            <person name="Gilroy R."/>
            <person name="Ravi A."/>
            <person name="Getino M."/>
            <person name="Pursley I."/>
            <person name="Horton D.L."/>
            <person name="Alikhan N.F."/>
            <person name="Baker D."/>
            <person name="Gharbi K."/>
            <person name="Hall N."/>
            <person name="Watson M."/>
            <person name="Adriaenssens E.M."/>
            <person name="Foster-Nyarko E."/>
            <person name="Jarju S."/>
            <person name="Secka A."/>
            <person name="Antonio M."/>
            <person name="Oren A."/>
            <person name="Chaudhuri R.R."/>
            <person name="La Ragione R."/>
            <person name="Hildebrand F."/>
            <person name="Pallen M.J."/>
        </authorList>
    </citation>
    <scope>NUCLEOTIDE SEQUENCE</scope>
    <source>
        <strain evidence="11">2889</strain>
    </source>
</reference>
<dbReference type="Gene3D" id="3.40.950.10">
    <property type="entry name" value="Fe-only Hydrogenase (Larger Subunit), Chain L, domain 3"/>
    <property type="match status" value="1"/>
</dbReference>
<dbReference type="Gene3D" id="4.10.260.20">
    <property type="entry name" value="Iron hydrogenase, small subunit"/>
    <property type="match status" value="1"/>
</dbReference>
<evidence type="ECO:0000256" key="6">
    <source>
        <dbReference type="ARBA" id="ARBA00023004"/>
    </source>
</evidence>
<dbReference type="InterPro" id="IPR054351">
    <property type="entry name" value="NADH_UbQ_OxRdtase_ferredoxin"/>
</dbReference>
<dbReference type="PROSITE" id="PS51839">
    <property type="entry name" value="4FE4S_HC3"/>
    <property type="match status" value="1"/>
</dbReference>
<dbReference type="Pfam" id="PF22117">
    <property type="entry name" value="Fer4_Nqo3"/>
    <property type="match status" value="1"/>
</dbReference>
<organism evidence="11 12">
    <name type="scientific">Candidatus Pullibacteroides excrementavium</name>
    <dbReference type="NCBI Taxonomy" id="2840905"/>
    <lineage>
        <taxon>Bacteria</taxon>
        <taxon>Pseudomonadati</taxon>
        <taxon>Bacteroidota</taxon>
        <taxon>Bacteroidia</taxon>
        <taxon>Bacteroidales</taxon>
        <taxon>Candidatus Pullibacteroides</taxon>
    </lineage>
</organism>
<dbReference type="NCBIfam" id="NF040763">
    <property type="entry name" value="FeFe_hydrog_A6"/>
    <property type="match status" value="1"/>
</dbReference>
<evidence type="ECO:0000259" key="9">
    <source>
        <dbReference type="PROSITE" id="PS51379"/>
    </source>
</evidence>
<keyword evidence="3" id="KW-0479">Metal-binding</keyword>
<keyword evidence="4" id="KW-0677">Repeat</keyword>
<dbReference type="InterPro" id="IPR017900">
    <property type="entry name" value="4Fe4S_Fe_S_CS"/>
</dbReference>
<evidence type="ECO:0000256" key="1">
    <source>
        <dbReference type="ARBA" id="ARBA00022485"/>
    </source>
</evidence>
<comment type="caution">
    <text evidence="11">The sequence shown here is derived from an EMBL/GenBank/DDBJ whole genome shotgun (WGS) entry which is preliminary data.</text>
</comment>
<dbReference type="Proteomes" id="UP000823612">
    <property type="component" value="Unassembled WGS sequence"/>
</dbReference>
<reference evidence="11" key="1">
    <citation type="submission" date="2020-10" db="EMBL/GenBank/DDBJ databases">
        <authorList>
            <person name="Gilroy R."/>
        </authorList>
    </citation>
    <scope>NUCLEOTIDE SEQUENCE</scope>
    <source>
        <strain evidence="11">2889</strain>
    </source>
</reference>
<evidence type="ECO:0000259" key="10">
    <source>
        <dbReference type="PROSITE" id="PS51839"/>
    </source>
</evidence>
<dbReference type="InterPro" id="IPR017896">
    <property type="entry name" value="4Fe4S_Fe-S-bd"/>
</dbReference>
<dbReference type="NCBIfam" id="TIGR02512">
    <property type="entry name" value="FeFe_hydrog_A"/>
    <property type="match status" value="1"/>
</dbReference>
<dbReference type="InterPro" id="IPR049830">
    <property type="entry name" value="HndD"/>
</dbReference>
<dbReference type="InterPro" id="IPR009016">
    <property type="entry name" value="Fe_hydrogenase"/>
</dbReference>
<dbReference type="SMART" id="SM00902">
    <property type="entry name" value="Fe_hyd_SSU"/>
    <property type="match status" value="1"/>
</dbReference>
<dbReference type="InterPro" id="IPR019574">
    <property type="entry name" value="NADH_UbQ_OxRdtase_Gsu_4Fe4S-bd"/>
</dbReference>
<keyword evidence="6" id="KW-0408">Iron</keyword>
<keyword evidence="2" id="KW-0001">2Fe-2S</keyword>
<dbReference type="FunFam" id="4.10.260.20:FF:000001">
    <property type="entry name" value="NADP-reducing hydrogenase subunit HndD"/>
    <property type="match status" value="1"/>
</dbReference>